<dbReference type="InterPro" id="IPR006671">
    <property type="entry name" value="Cyclin_N"/>
</dbReference>
<evidence type="ECO:0000313" key="7">
    <source>
        <dbReference type="EMBL" id="CEM14618.1"/>
    </source>
</evidence>
<keyword evidence="1" id="KW-0132">Cell division</keyword>
<evidence type="ECO:0000313" key="8">
    <source>
        <dbReference type="Proteomes" id="UP000041254"/>
    </source>
</evidence>
<evidence type="ECO:0000256" key="1">
    <source>
        <dbReference type="ARBA" id="ARBA00022618"/>
    </source>
</evidence>
<evidence type="ECO:0000256" key="2">
    <source>
        <dbReference type="ARBA" id="ARBA00023127"/>
    </source>
</evidence>
<dbReference type="InterPro" id="IPR036915">
    <property type="entry name" value="Cyclin-like_sf"/>
</dbReference>
<dbReference type="OrthoDB" id="6272950at2759"/>
<dbReference type="InterPro" id="IPR013763">
    <property type="entry name" value="Cyclin-like_dom"/>
</dbReference>
<dbReference type="GO" id="GO:0016538">
    <property type="term" value="F:cyclin-dependent protein serine/threonine kinase regulator activity"/>
    <property type="evidence" value="ECO:0007669"/>
    <property type="project" value="InterPro"/>
</dbReference>
<keyword evidence="3" id="KW-0131">Cell cycle</keyword>
<dbReference type="STRING" id="1169540.A0A0G4FL39"/>
<protein>
    <recommendedName>
        <fullName evidence="9">Cyclin-like domain-containing protein</fullName>
    </recommendedName>
</protein>
<name>A0A0G4FL39_VITBC</name>
<feature type="domain" description="Cyclin-like" evidence="5">
    <location>
        <begin position="39"/>
        <end position="128"/>
    </location>
</feature>
<evidence type="ECO:0000259" key="5">
    <source>
        <dbReference type="SMART" id="SM00385"/>
    </source>
</evidence>
<keyword evidence="2 4" id="KW-0195">Cyclin</keyword>
<comment type="similarity">
    <text evidence="4">Belongs to the cyclin family.</text>
</comment>
<feature type="domain" description="Cyclin C-terminal" evidence="6">
    <location>
        <begin position="141"/>
        <end position="266"/>
    </location>
</feature>
<dbReference type="Gene3D" id="1.10.472.10">
    <property type="entry name" value="Cyclin-like"/>
    <property type="match status" value="2"/>
</dbReference>
<dbReference type="InterPro" id="IPR004367">
    <property type="entry name" value="Cyclin_C-dom"/>
</dbReference>
<evidence type="ECO:0000256" key="3">
    <source>
        <dbReference type="ARBA" id="ARBA00023306"/>
    </source>
</evidence>
<feature type="domain" description="Cyclin-like" evidence="5">
    <location>
        <begin position="145"/>
        <end position="231"/>
    </location>
</feature>
<evidence type="ECO:0000259" key="6">
    <source>
        <dbReference type="SMART" id="SM01332"/>
    </source>
</evidence>
<dbReference type="Pfam" id="PF00134">
    <property type="entry name" value="Cyclin_N"/>
    <property type="match status" value="1"/>
</dbReference>
<dbReference type="InterPro" id="IPR039361">
    <property type="entry name" value="Cyclin"/>
</dbReference>
<dbReference type="SUPFAM" id="SSF47954">
    <property type="entry name" value="Cyclin-like"/>
    <property type="match status" value="2"/>
</dbReference>
<evidence type="ECO:0008006" key="9">
    <source>
        <dbReference type="Google" id="ProtNLM"/>
    </source>
</evidence>
<dbReference type="SMART" id="SM00385">
    <property type="entry name" value="CYCLIN"/>
    <property type="match status" value="2"/>
</dbReference>
<dbReference type="PANTHER" id="PTHR10177">
    <property type="entry name" value="CYCLINS"/>
    <property type="match status" value="1"/>
</dbReference>
<dbReference type="Proteomes" id="UP000041254">
    <property type="component" value="Unassembled WGS sequence"/>
</dbReference>
<gene>
    <name evidence="7" type="ORF">Vbra_21418</name>
</gene>
<dbReference type="VEuPathDB" id="CryptoDB:Vbra_21418"/>
<reference evidence="7 8" key="1">
    <citation type="submission" date="2014-11" db="EMBL/GenBank/DDBJ databases">
        <authorList>
            <person name="Zhu J."/>
            <person name="Qi W."/>
            <person name="Song R."/>
        </authorList>
    </citation>
    <scope>NUCLEOTIDE SEQUENCE [LARGE SCALE GENOMIC DNA]</scope>
</reference>
<dbReference type="EMBL" id="CDMY01000456">
    <property type="protein sequence ID" value="CEM14618.1"/>
    <property type="molecule type" value="Genomic_DNA"/>
</dbReference>
<dbReference type="InterPro" id="IPR046965">
    <property type="entry name" value="Cyclin_A/B-like"/>
</dbReference>
<proteinExistence type="inferred from homology"/>
<dbReference type="PhylomeDB" id="A0A0G4FL39"/>
<accession>A0A0G4FL39</accession>
<keyword evidence="8" id="KW-1185">Reference proteome</keyword>
<dbReference type="InParanoid" id="A0A0G4FL39"/>
<dbReference type="SMART" id="SM01332">
    <property type="entry name" value="Cyclin_C"/>
    <property type="match status" value="1"/>
</dbReference>
<dbReference type="AlphaFoldDB" id="A0A0G4FL39"/>
<dbReference type="GO" id="GO:0051301">
    <property type="term" value="P:cell division"/>
    <property type="evidence" value="ECO:0007669"/>
    <property type="project" value="UniProtKB-KW"/>
</dbReference>
<organism evidence="7 8">
    <name type="scientific">Vitrella brassicaformis (strain CCMP3155)</name>
    <dbReference type="NCBI Taxonomy" id="1169540"/>
    <lineage>
        <taxon>Eukaryota</taxon>
        <taxon>Sar</taxon>
        <taxon>Alveolata</taxon>
        <taxon>Colpodellida</taxon>
        <taxon>Vitrellaceae</taxon>
        <taxon>Vitrella</taxon>
    </lineage>
</organism>
<dbReference type="PIRSF" id="PIRSF001771">
    <property type="entry name" value="Cyclin_A_B_D_E"/>
    <property type="match status" value="1"/>
</dbReference>
<dbReference type="Pfam" id="PF02984">
    <property type="entry name" value="Cyclin_C"/>
    <property type="match status" value="1"/>
</dbReference>
<sequence>MSRVVDLPSSDHKVLSLIPAEYVAQRSGGFGLRRASVVDEIIYAATMGQLADETLYLSVRLLDYMLCKLWCDGMDILPEYYTITGLACLLVASQIEDTYPDQLEVSDIVSISNCQAEDICRMQNGVLMSLWSDGVSTDVWRPPTVFLHQLCGSLPDMPLGSRYHAFAKYLCELVLFDVSVLHLPSNIIAAAAVYMTRKIWLHDKDSWPAPLSDVSGVSKGELRRCGRVMADILRSIKRSECRTCFDAVVRKWEDADHHKWGTVVFE</sequence>
<dbReference type="CDD" id="cd20537">
    <property type="entry name" value="CYCLIN_CCNO-like_rpt2"/>
    <property type="match status" value="1"/>
</dbReference>
<dbReference type="GO" id="GO:0044772">
    <property type="term" value="P:mitotic cell cycle phase transition"/>
    <property type="evidence" value="ECO:0007669"/>
    <property type="project" value="InterPro"/>
</dbReference>
<evidence type="ECO:0000256" key="4">
    <source>
        <dbReference type="RuleBase" id="RU000383"/>
    </source>
</evidence>